<dbReference type="Proteomes" id="UP000307768">
    <property type="component" value="Unassembled WGS sequence"/>
</dbReference>
<dbReference type="AlphaFoldDB" id="A0A5Q6RWJ3"/>
<feature type="transmembrane region" description="Helical" evidence="1">
    <location>
        <begin position="54"/>
        <end position="76"/>
    </location>
</feature>
<accession>A0A5Q6RWJ3</accession>
<gene>
    <name evidence="2" type="ORF">FE697_014575</name>
</gene>
<dbReference type="EMBL" id="VDFQ02000004">
    <property type="protein sequence ID" value="KAA1422375.1"/>
    <property type="molecule type" value="Genomic_DNA"/>
</dbReference>
<evidence type="ECO:0000313" key="2">
    <source>
        <dbReference type="EMBL" id="KAA1422375.1"/>
    </source>
</evidence>
<keyword evidence="1" id="KW-1133">Transmembrane helix</keyword>
<proteinExistence type="predicted"/>
<keyword evidence="1" id="KW-0472">Membrane</keyword>
<evidence type="ECO:0000313" key="3">
    <source>
        <dbReference type="Proteomes" id="UP000307768"/>
    </source>
</evidence>
<evidence type="ECO:0000256" key="1">
    <source>
        <dbReference type="SAM" id="Phobius"/>
    </source>
</evidence>
<name>A0A5Q6RWJ3_9ACTN</name>
<sequence length="140" mass="14830">MARRGVHRGDALPRALRPKRTPAETLSLRLLLAGAVALVVVFLPISPLREADKALLACGASLMVGWVIVSATSVSARPDEPRWHVRMQRVATALTTGGLTVALVATVAEGVLGLEVFQGWLWGVRIAGILTYAIGSGLKE</sequence>
<feature type="transmembrane region" description="Helical" evidence="1">
    <location>
        <begin position="88"/>
        <end position="108"/>
    </location>
</feature>
<protein>
    <submittedName>
        <fullName evidence="2">Uncharacterized protein</fullName>
    </submittedName>
</protein>
<keyword evidence="1" id="KW-0812">Transmembrane</keyword>
<dbReference type="RefSeq" id="WP_149770326.1">
    <property type="nucleotide sequence ID" value="NZ_VDFQ02000004.1"/>
</dbReference>
<comment type="caution">
    <text evidence="2">The sequence shown here is derived from an EMBL/GenBank/DDBJ whole genome shotgun (WGS) entry which is preliminary data.</text>
</comment>
<reference evidence="2 3" key="1">
    <citation type="submission" date="2019-09" db="EMBL/GenBank/DDBJ databases">
        <title>Mumia zhuanghuii sp. nov. isolated from the intestinal contents of plateau pika (Ochotona curzoniae) in the Qinghai-Tibet plateau of China.</title>
        <authorList>
            <person name="Tian Z."/>
        </authorList>
    </citation>
    <scope>NUCLEOTIDE SEQUENCE [LARGE SCALE GENOMIC DNA]</scope>
    <source>
        <strain evidence="3">350</strain>
    </source>
</reference>
<feature type="transmembrane region" description="Helical" evidence="1">
    <location>
        <begin position="26"/>
        <end position="48"/>
    </location>
</feature>
<organism evidence="2 3">
    <name type="scientific">Mumia zhuanghuii</name>
    <dbReference type="NCBI Taxonomy" id="2585211"/>
    <lineage>
        <taxon>Bacteria</taxon>
        <taxon>Bacillati</taxon>
        <taxon>Actinomycetota</taxon>
        <taxon>Actinomycetes</taxon>
        <taxon>Propionibacteriales</taxon>
        <taxon>Nocardioidaceae</taxon>
        <taxon>Mumia</taxon>
    </lineage>
</organism>
<feature type="transmembrane region" description="Helical" evidence="1">
    <location>
        <begin position="120"/>
        <end position="138"/>
    </location>
</feature>